<organism evidence="2 3">
    <name type="scientific">Candidatus Schekmanbacteria bacterium RBG_16_38_10</name>
    <dbReference type="NCBI Taxonomy" id="1817879"/>
    <lineage>
        <taxon>Bacteria</taxon>
        <taxon>Candidatus Schekmaniibacteriota</taxon>
    </lineage>
</organism>
<gene>
    <name evidence="2" type="ORF">A2W05_02960</name>
</gene>
<dbReference type="InterPro" id="IPR038475">
    <property type="entry name" value="RecG_C_sf"/>
</dbReference>
<evidence type="ECO:0000313" key="3">
    <source>
        <dbReference type="Proteomes" id="UP000178797"/>
    </source>
</evidence>
<feature type="domain" description="Schlafen AlbA-2" evidence="1">
    <location>
        <begin position="19"/>
        <end position="138"/>
    </location>
</feature>
<sequence length="554" mass="64249">MTQEELKKLFNELKTLPSETEWVEFKEAKNSFDLNKLGKYFSALSNEANLKGKDCGWLIFGIEHRSKKIVNTRFRINKADLNSLKSEIADKTTNRITFMEIYELRLSEGRVIMFQIPAAPRGIPIAWEGHYYGRDGESLGALNLEEIERIRNQGQAYDWSAQICEGATIDDLNTAAIARGRQNYKEKFPLKAQEVDSWDDITFLNKAKITVRDKITRVAIILLGKDESEHFLSPSVAKITWVLKDERNIEKDYEHFGPPFLLNVEAAYAKIRNLKYRYLLNSTLFPTEVTKYDPWVIREVLNNCIAHQDYDLRGRISIVENPDDLIFTNLGSFIPGSVEKVIEQDAPPERYRNPFLATAMFNLNMIDTVGGGIKKMFLLQRQRFFPMPDYDLSEPNKVTVKIIGKVIDENYTKLLISKTDLDLKTVICLDKVQKRIKLTQDEFKLLKTQKLVEGRYPNLFVSARIAAVTGDKSRYIKYRAFDDEHYKKMVIAFIKKYGSASRKEIDDLLMGKLSDALEEKQKRNKIHNLLHEMYKKDETIRNTGSRRKPKWVLI</sequence>
<dbReference type="AlphaFoldDB" id="A0A1F7S1P6"/>
<dbReference type="PANTHER" id="PTHR30595">
    <property type="entry name" value="GLPR-RELATED TRANSCRIPTIONAL REPRESSOR"/>
    <property type="match status" value="1"/>
</dbReference>
<evidence type="ECO:0000259" key="1">
    <source>
        <dbReference type="Pfam" id="PF04326"/>
    </source>
</evidence>
<protein>
    <submittedName>
        <fullName evidence="2">Transcriptional regulator</fullName>
    </submittedName>
</protein>
<reference evidence="2 3" key="1">
    <citation type="journal article" date="2016" name="Nat. Commun.">
        <title>Thousands of microbial genomes shed light on interconnected biogeochemical processes in an aquifer system.</title>
        <authorList>
            <person name="Anantharaman K."/>
            <person name="Brown C.T."/>
            <person name="Hug L.A."/>
            <person name="Sharon I."/>
            <person name="Castelle C.J."/>
            <person name="Probst A.J."/>
            <person name="Thomas B.C."/>
            <person name="Singh A."/>
            <person name="Wilkins M.J."/>
            <person name="Karaoz U."/>
            <person name="Brodie E.L."/>
            <person name="Williams K.H."/>
            <person name="Hubbard S.S."/>
            <person name="Banfield J.F."/>
        </authorList>
    </citation>
    <scope>NUCLEOTIDE SEQUENCE [LARGE SCALE GENOMIC DNA]</scope>
</reference>
<proteinExistence type="predicted"/>
<dbReference type="Gene3D" id="3.30.950.30">
    <property type="entry name" value="Schlafen, AAA domain"/>
    <property type="match status" value="1"/>
</dbReference>
<comment type="caution">
    <text evidence="2">The sequence shown here is derived from an EMBL/GenBank/DDBJ whole genome shotgun (WGS) entry which is preliminary data.</text>
</comment>
<dbReference type="EMBL" id="MGDE01000022">
    <property type="protein sequence ID" value="OGL47699.1"/>
    <property type="molecule type" value="Genomic_DNA"/>
</dbReference>
<dbReference type="Gene3D" id="3.30.565.60">
    <property type="match status" value="1"/>
</dbReference>
<dbReference type="PANTHER" id="PTHR30595:SF6">
    <property type="entry name" value="SCHLAFEN ALBA-2 DOMAIN-CONTAINING PROTEIN"/>
    <property type="match status" value="1"/>
</dbReference>
<dbReference type="InterPro" id="IPR038461">
    <property type="entry name" value="Schlafen_AlbA_2_dom_sf"/>
</dbReference>
<evidence type="ECO:0000313" key="2">
    <source>
        <dbReference type="EMBL" id="OGL47699.1"/>
    </source>
</evidence>
<dbReference type="Pfam" id="PF13749">
    <property type="entry name" value="HATPase_c_4"/>
    <property type="match status" value="1"/>
</dbReference>
<name>A0A1F7S1P6_9BACT</name>
<accession>A0A1F7S1P6</accession>
<dbReference type="InterPro" id="IPR007421">
    <property type="entry name" value="Schlafen_AlbA_2_dom"/>
</dbReference>
<dbReference type="Proteomes" id="UP000178797">
    <property type="component" value="Unassembled WGS sequence"/>
</dbReference>
<dbReference type="Pfam" id="PF04326">
    <property type="entry name" value="SLFN_AlbA_2"/>
    <property type="match status" value="1"/>
</dbReference>